<comment type="caution">
    <text evidence="1">The sequence shown here is derived from an EMBL/GenBank/DDBJ whole genome shotgun (WGS) entry which is preliminary data.</text>
</comment>
<reference evidence="1 2" key="1">
    <citation type="submission" date="2013-01" db="EMBL/GenBank/DDBJ databases">
        <authorList>
            <person name="Harkins D.M."/>
            <person name="Durkin A.S."/>
            <person name="Brinkac L.M."/>
            <person name="Haft D.H."/>
            <person name="Selengut J.D."/>
            <person name="Sanka R."/>
            <person name="DePew J."/>
            <person name="Purushe J."/>
            <person name="Picardeau M."/>
            <person name="Werts C."/>
            <person name="Goarant C."/>
            <person name="Vinetz J.M."/>
            <person name="Sutton G.G."/>
            <person name="Nierman W.C."/>
            <person name="Fouts D.E."/>
        </authorList>
    </citation>
    <scope>NUCLEOTIDE SEQUENCE [LARGE SCALE GENOMIC DNA]</scope>
    <source>
        <strain evidence="1 2">200701203</strain>
    </source>
</reference>
<dbReference type="EMBL" id="AKWO02000062">
    <property type="protein sequence ID" value="EMF99742.1"/>
    <property type="molecule type" value="Genomic_DNA"/>
</dbReference>
<evidence type="ECO:0000313" key="1">
    <source>
        <dbReference type="EMBL" id="EMF99742.1"/>
    </source>
</evidence>
<dbReference type="BioCyc" id="LBOR1193007:G11KN-2839-MONOMER"/>
<gene>
    <name evidence="1" type="ORF">LEP1GSC123_2626</name>
</gene>
<protein>
    <submittedName>
        <fullName evidence="1">Uncharacterized protein</fullName>
    </submittedName>
</protein>
<organism evidence="1 2">
    <name type="scientific">Leptospira borgpetersenii str. 200701203</name>
    <dbReference type="NCBI Taxonomy" id="1193007"/>
    <lineage>
        <taxon>Bacteria</taxon>
        <taxon>Pseudomonadati</taxon>
        <taxon>Spirochaetota</taxon>
        <taxon>Spirochaetia</taxon>
        <taxon>Leptospirales</taxon>
        <taxon>Leptospiraceae</taxon>
        <taxon>Leptospira</taxon>
    </lineage>
</organism>
<accession>M3FD03</accession>
<evidence type="ECO:0000313" key="2">
    <source>
        <dbReference type="Proteomes" id="UP000011783"/>
    </source>
</evidence>
<dbReference type="AlphaFoldDB" id="M3FD03"/>
<proteinExistence type="predicted"/>
<dbReference type="Proteomes" id="UP000011783">
    <property type="component" value="Unassembled WGS sequence"/>
</dbReference>
<sequence>MPPDKWPLIPDIKNLTVWLNNELKNDKKYKALLQELIKAGKSPENVEDILSFIRGLLEVSKGESVRGFNESDLAELEKVFVI</sequence>
<name>M3FD03_LEPBO</name>